<evidence type="ECO:0000259" key="2">
    <source>
        <dbReference type="Pfam" id="PF01757"/>
    </source>
</evidence>
<gene>
    <name evidence="3" type="ORF">HNQ93_000471</name>
</gene>
<dbReference type="GO" id="GO:0000271">
    <property type="term" value="P:polysaccharide biosynthetic process"/>
    <property type="evidence" value="ECO:0007669"/>
    <property type="project" value="TreeGrafter"/>
</dbReference>
<dbReference type="EMBL" id="JACHGG010000001">
    <property type="protein sequence ID" value="MBB6057641.1"/>
    <property type="molecule type" value="Genomic_DNA"/>
</dbReference>
<proteinExistence type="predicted"/>
<feature type="transmembrane region" description="Helical" evidence="1">
    <location>
        <begin position="41"/>
        <end position="59"/>
    </location>
</feature>
<feature type="transmembrane region" description="Helical" evidence="1">
    <location>
        <begin position="142"/>
        <end position="160"/>
    </location>
</feature>
<keyword evidence="1" id="KW-0812">Transmembrane</keyword>
<dbReference type="Proteomes" id="UP000532746">
    <property type="component" value="Unassembled WGS sequence"/>
</dbReference>
<keyword evidence="4" id="KW-1185">Reference proteome</keyword>
<feature type="transmembrane region" description="Helical" evidence="1">
    <location>
        <begin position="225"/>
        <end position="242"/>
    </location>
</feature>
<accession>A0A7W9SXR2</accession>
<reference evidence="3 4" key="1">
    <citation type="submission" date="2020-08" db="EMBL/GenBank/DDBJ databases">
        <title>Genomic Encyclopedia of Type Strains, Phase IV (KMG-IV): sequencing the most valuable type-strain genomes for metagenomic binning, comparative biology and taxonomic classification.</title>
        <authorList>
            <person name="Goeker M."/>
        </authorList>
    </citation>
    <scope>NUCLEOTIDE SEQUENCE [LARGE SCALE GENOMIC DNA]</scope>
    <source>
        <strain evidence="3 4">DSM 26718</strain>
    </source>
</reference>
<keyword evidence="1" id="KW-1133">Transmembrane helix</keyword>
<comment type="caution">
    <text evidence="3">The sequence shown here is derived from an EMBL/GenBank/DDBJ whole genome shotgun (WGS) entry which is preliminary data.</text>
</comment>
<evidence type="ECO:0000313" key="4">
    <source>
        <dbReference type="Proteomes" id="UP000532746"/>
    </source>
</evidence>
<protein>
    <submittedName>
        <fullName evidence="3">Peptidoglycan/LPS O-acetylase OafA/YrhL</fullName>
    </submittedName>
</protein>
<dbReference type="PANTHER" id="PTHR23028">
    <property type="entry name" value="ACETYLTRANSFERASE"/>
    <property type="match status" value="1"/>
</dbReference>
<dbReference type="AlphaFoldDB" id="A0A7W9SXR2"/>
<feature type="transmembrane region" description="Helical" evidence="1">
    <location>
        <begin position="303"/>
        <end position="324"/>
    </location>
</feature>
<keyword evidence="1" id="KW-0472">Membrane</keyword>
<feature type="transmembrane region" description="Helical" evidence="1">
    <location>
        <begin position="79"/>
        <end position="99"/>
    </location>
</feature>
<dbReference type="InterPro" id="IPR002656">
    <property type="entry name" value="Acyl_transf_3_dom"/>
</dbReference>
<dbReference type="GO" id="GO:0016020">
    <property type="term" value="C:membrane"/>
    <property type="evidence" value="ECO:0007669"/>
    <property type="project" value="TreeGrafter"/>
</dbReference>
<dbReference type="RefSeq" id="WP_183402120.1">
    <property type="nucleotide sequence ID" value="NZ_JACHGG010000001.1"/>
</dbReference>
<sequence>MQNNFDAVRLGLALTVVLCHLAVLSEVPAFQPFLAVLSADFAVKGFFVISGCLVTRSFLSSASGREYAEKRVRRIYPAYLVTLGLAWLIGLVATTLPVGEYLGHPATYRYLGANAIFLNFLQPTLPGVFGQQPVPVLNGSLWTIKVELCLYACVPVLVWLCRRLGPYPAVGLVYVGALAWGWLLPCVPGLSPRAVTELSRQFPGMLHFFALGALFTLQERRLGPWLGGLTLIVGVAFLLLRHHALREVLEPVCYASLVLFLATRLPAQLPVGKWGDVSYGVYLVHFPLIQLFVYWGVFASAPWQGLSGVLLLILLVAFGLWHLVEKRWLRRSARSGELEKSSWAVAGSRRP</sequence>
<evidence type="ECO:0000313" key="3">
    <source>
        <dbReference type="EMBL" id="MBB6057641.1"/>
    </source>
</evidence>
<organism evidence="3 4">
    <name type="scientific">Hymenobacter luteus</name>
    <dbReference type="NCBI Taxonomy" id="1411122"/>
    <lineage>
        <taxon>Bacteria</taxon>
        <taxon>Pseudomonadati</taxon>
        <taxon>Bacteroidota</taxon>
        <taxon>Cytophagia</taxon>
        <taxon>Cytophagales</taxon>
        <taxon>Hymenobacteraceae</taxon>
        <taxon>Hymenobacter</taxon>
    </lineage>
</organism>
<name>A0A7W9SXR2_9BACT</name>
<evidence type="ECO:0000256" key="1">
    <source>
        <dbReference type="SAM" id="Phobius"/>
    </source>
</evidence>
<dbReference type="GO" id="GO:0016747">
    <property type="term" value="F:acyltransferase activity, transferring groups other than amino-acyl groups"/>
    <property type="evidence" value="ECO:0007669"/>
    <property type="project" value="InterPro"/>
</dbReference>
<feature type="transmembrane region" description="Helical" evidence="1">
    <location>
        <begin position="172"/>
        <end position="190"/>
    </location>
</feature>
<dbReference type="PANTHER" id="PTHR23028:SF53">
    <property type="entry name" value="ACYL_TRANSF_3 DOMAIN-CONTAINING PROTEIN"/>
    <property type="match status" value="1"/>
</dbReference>
<dbReference type="Pfam" id="PF01757">
    <property type="entry name" value="Acyl_transf_3"/>
    <property type="match status" value="1"/>
</dbReference>
<feature type="transmembrane region" description="Helical" evidence="1">
    <location>
        <begin position="279"/>
        <end position="297"/>
    </location>
</feature>
<dbReference type="InterPro" id="IPR050879">
    <property type="entry name" value="Acyltransferase_3"/>
</dbReference>
<feature type="domain" description="Acyltransferase 3" evidence="2">
    <location>
        <begin position="4"/>
        <end position="321"/>
    </location>
</feature>